<proteinExistence type="predicted"/>
<evidence type="ECO:0000313" key="2">
    <source>
        <dbReference type="EMBL" id="KAG8626967.1"/>
    </source>
</evidence>
<reference evidence="2" key="1">
    <citation type="submission" date="2021-07" db="EMBL/GenBank/DDBJ databases">
        <title>Elsinoe batatas strain:CRI-CJ2 Genome sequencing and assembly.</title>
        <authorList>
            <person name="Huang L."/>
        </authorList>
    </citation>
    <scope>NUCLEOTIDE SEQUENCE</scope>
    <source>
        <strain evidence="2">CRI-CJ2</strain>
    </source>
</reference>
<dbReference type="Proteomes" id="UP000809789">
    <property type="component" value="Unassembled WGS sequence"/>
</dbReference>
<organism evidence="2 3">
    <name type="scientific">Elsinoe batatas</name>
    <dbReference type="NCBI Taxonomy" id="2601811"/>
    <lineage>
        <taxon>Eukaryota</taxon>
        <taxon>Fungi</taxon>
        <taxon>Dikarya</taxon>
        <taxon>Ascomycota</taxon>
        <taxon>Pezizomycotina</taxon>
        <taxon>Dothideomycetes</taxon>
        <taxon>Dothideomycetidae</taxon>
        <taxon>Myriangiales</taxon>
        <taxon>Elsinoaceae</taxon>
        <taxon>Elsinoe</taxon>
    </lineage>
</organism>
<sequence>MPFATRTLRLSRPLTSSLRNTTTFTQRLPASIRLASSDYGSPTGGPISENPKDQGPNPSADKEHPGPPPAKAGQSRPAEVQASTQTKNGARPKILSDNPPKDSEASEEVKRHNEEMDRRAERAAEGVKSEQAEGDKVPKEFWKGDVGEKKDGRV</sequence>
<dbReference type="AlphaFoldDB" id="A0A8K0L0P6"/>
<evidence type="ECO:0000313" key="3">
    <source>
        <dbReference type="Proteomes" id="UP000809789"/>
    </source>
</evidence>
<dbReference type="EMBL" id="JAESVG020000006">
    <property type="protein sequence ID" value="KAG8626967.1"/>
    <property type="molecule type" value="Genomic_DNA"/>
</dbReference>
<gene>
    <name evidence="2" type="ORF">KVT40_005912</name>
</gene>
<name>A0A8K0L0P6_9PEZI</name>
<protein>
    <submittedName>
        <fullName evidence="2">Uncharacterized protein</fullName>
    </submittedName>
</protein>
<accession>A0A8K0L0P6</accession>
<keyword evidence="3" id="KW-1185">Reference proteome</keyword>
<feature type="compositionally biased region" description="Basic and acidic residues" evidence="1">
    <location>
        <begin position="99"/>
        <end position="154"/>
    </location>
</feature>
<feature type="region of interest" description="Disordered" evidence="1">
    <location>
        <begin position="20"/>
        <end position="154"/>
    </location>
</feature>
<comment type="caution">
    <text evidence="2">The sequence shown here is derived from an EMBL/GenBank/DDBJ whole genome shotgun (WGS) entry which is preliminary data.</text>
</comment>
<dbReference type="OrthoDB" id="5334244at2759"/>
<evidence type="ECO:0000256" key="1">
    <source>
        <dbReference type="SAM" id="MobiDB-lite"/>
    </source>
</evidence>